<dbReference type="PANTHER" id="PTHR44942">
    <property type="entry name" value="METHYLTRANSF_11 DOMAIN-CONTAINING PROTEIN"/>
    <property type="match status" value="1"/>
</dbReference>
<dbReference type="PANTHER" id="PTHR44942:SF4">
    <property type="entry name" value="METHYLTRANSFERASE TYPE 11 DOMAIN-CONTAINING PROTEIN"/>
    <property type="match status" value="1"/>
</dbReference>
<keyword evidence="2 4" id="KW-0808">Transferase</keyword>
<dbReference type="InterPro" id="IPR041698">
    <property type="entry name" value="Methyltransf_25"/>
</dbReference>
<dbReference type="Proteomes" id="UP000290365">
    <property type="component" value="Chromosome"/>
</dbReference>
<organism evidence="4 5">
    <name type="scientific">Ktedonosporobacter rubrisoli</name>
    <dbReference type="NCBI Taxonomy" id="2509675"/>
    <lineage>
        <taxon>Bacteria</taxon>
        <taxon>Bacillati</taxon>
        <taxon>Chloroflexota</taxon>
        <taxon>Ktedonobacteria</taxon>
        <taxon>Ktedonobacterales</taxon>
        <taxon>Ktedonosporobacteraceae</taxon>
        <taxon>Ktedonosporobacter</taxon>
    </lineage>
</organism>
<accession>A0A4P6JIA3</accession>
<evidence type="ECO:0000256" key="1">
    <source>
        <dbReference type="ARBA" id="ARBA00022603"/>
    </source>
</evidence>
<evidence type="ECO:0000313" key="4">
    <source>
        <dbReference type="EMBL" id="QBD74610.1"/>
    </source>
</evidence>
<evidence type="ECO:0000259" key="3">
    <source>
        <dbReference type="Pfam" id="PF13649"/>
    </source>
</evidence>
<dbReference type="RefSeq" id="WP_129885209.1">
    <property type="nucleotide sequence ID" value="NZ_CP035758.1"/>
</dbReference>
<dbReference type="GO" id="GO:0008168">
    <property type="term" value="F:methyltransferase activity"/>
    <property type="evidence" value="ECO:0007669"/>
    <property type="project" value="UniProtKB-KW"/>
</dbReference>
<protein>
    <submittedName>
        <fullName evidence="4">Class I SAM-dependent methyltransferase</fullName>
    </submittedName>
</protein>
<dbReference type="KEGG" id="kbs:EPA93_00825"/>
<proteinExistence type="predicted"/>
<dbReference type="Pfam" id="PF13649">
    <property type="entry name" value="Methyltransf_25"/>
    <property type="match status" value="1"/>
</dbReference>
<evidence type="ECO:0000256" key="2">
    <source>
        <dbReference type="ARBA" id="ARBA00022679"/>
    </source>
</evidence>
<dbReference type="CDD" id="cd02440">
    <property type="entry name" value="AdoMet_MTases"/>
    <property type="match status" value="1"/>
</dbReference>
<dbReference type="AlphaFoldDB" id="A0A4P6JIA3"/>
<dbReference type="OrthoDB" id="9797252at2"/>
<dbReference type="InterPro" id="IPR029063">
    <property type="entry name" value="SAM-dependent_MTases_sf"/>
</dbReference>
<sequence>MTQDSQAIAAEYRGYAEAFQDQSVVEAYQCRPPYPDSTFDILTQLLPPHCTAILDVGCGRGELARHLAQRVERVDAVDVSPAMIEQGKKLPSGNHPHLRWVQGRIEEVQLQPPYALVTAGASLHWMDWKIVMPRFAELLLEGAYLAEVGTAMIPSPWTLLGEMLSRYRTDRYITQPHDVREQHLFQVVGKRATETILFVQSVDDVVESYHSRVGFSRERMGSVQAAAFDQEAKETLLKTYPSGMVPFQLRGHVVWGFPKKKE</sequence>
<name>A0A4P6JIA3_KTERU</name>
<keyword evidence="5" id="KW-1185">Reference proteome</keyword>
<dbReference type="InterPro" id="IPR051052">
    <property type="entry name" value="Diverse_substrate_MTase"/>
</dbReference>
<reference evidence="4 5" key="1">
    <citation type="submission" date="2019-01" db="EMBL/GenBank/DDBJ databases">
        <title>Ktedonosporobacter rubrisoli SCAWS-G2.</title>
        <authorList>
            <person name="Huang Y."/>
            <person name="Yan B."/>
        </authorList>
    </citation>
    <scope>NUCLEOTIDE SEQUENCE [LARGE SCALE GENOMIC DNA]</scope>
    <source>
        <strain evidence="4 5">SCAWS-G2</strain>
    </source>
</reference>
<dbReference type="GO" id="GO:0032259">
    <property type="term" value="P:methylation"/>
    <property type="evidence" value="ECO:0007669"/>
    <property type="project" value="UniProtKB-KW"/>
</dbReference>
<gene>
    <name evidence="4" type="ORF">EPA93_00825</name>
</gene>
<dbReference type="SUPFAM" id="SSF53335">
    <property type="entry name" value="S-adenosyl-L-methionine-dependent methyltransferases"/>
    <property type="match status" value="1"/>
</dbReference>
<dbReference type="Gene3D" id="3.40.50.150">
    <property type="entry name" value="Vaccinia Virus protein VP39"/>
    <property type="match status" value="1"/>
</dbReference>
<feature type="domain" description="Methyltransferase" evidence="3">
    <location>
        <begin position="53"/>
        <end position="138"/>
    </location>
</feature>
<keyword evidence="1 4" id="KW-0489">Methyltransferase</keyword>
<dbReference type="EMBL" id="CP035758">
    <property type="protein sequence ID" value="QBD74610.1"/>
    <property type="molecule type" value="Genomic_DNA"/>
</dbReference>
<evidence type="ECO:0000313" key="5">
    <source>
        <dbReference type="Proteomes" id="UP000290365"/>
    </source>
</evidence>